<name>A0A061ADL1_9MOLU</name>
<dbReference type="KEGG" id="aoc:Aocu_14460"/>
<dbReference type="STRING" id="35623.Aocu_14460"/>
<reference evidence="2" key="1">
    <citation type="submission" date="2014-05" db="EMBL/GenBank/DDBJ databases">
        <authorList>
            <person name="Kube M."/>
        </authorList>
    </citation>
    <scope>NUCLEOTIDE SEQUENCE [LARGE SCALE GENOMIC DNA]</scope>
</reference>
<organism evidence="1 2">
    <name type="scientific">Acholeplasma oculi</name>
    <dbReference type="NCBI Taxonomy" id="35623"/>
    <lineage>
        <taxon>Bacteria</taxon>
        <taxon>Bacillati</taxon>
        <taxon>Mycoplasmatota</taxon>
        <taxon>Mollicutes</taxon>
        <taxon>Acholeplasmatales</taxon>
        <taxon>Acholeplasmataceae</taxon>
        <taxon>Acholeplasma</taxon>
    </lineage>
</organism>
<accession>A0A061ADL1</accession>
<evidence type="ECO:0000313" key="2">
    <source>
        <dbReference type="Proteomes" id="UP000032434"/>
    </source>
</evidence>
<protein>
    <submittedName>
        <fullName evidence="1">Uncharacterized protein</fullName>
    </submittedName>
</protein>
<dbReference type="Proteomes" id="UP000032434">
    <property type="component" value="Chromosome 1"/>
</dbReference>
<keyword evidence="2" id="KW-1185">Reference proteome</keyword>
<dbReference type="RefSeq" id="WP_045749924.1">
    <property type="nucleotide sequence ID" value="NZ_FUZK01000004.1"/>
</dbReference>
<proteinExistence type="predicted"/>
<sequence>MRDELIYSEYAGWKLEHDDFISNLKKLDSLLIFRFENVLNVIDHLYDRLIDDPNYSDDDHVNFVFGFQYVHQQIEEIKAILNKYYQNDYLALNLDAKKINLLLNTIDFQHELLDLDTYDQEAMEFFLNFEAELLDKIAKKEVIDDTMYQKLDLESAKIFKKHNLEYYPIDSLYLEIADELGIL</sequence>
<evidence type="ECO:0000313" key="1">
    <source>
        <dbReference type="EMBL" id="CDR31519.1"/>
    </source>
</evidence>
<dbReference type="AlphaFoldDB" id="A0A061ADL1"/>
<dbReference type="EMBL" id="LK028559">
    <property type="protein sequence ID" value="CDR31519.1"/>
    <property type="molecule type" value="Genomic_DNA"/>
</dbReference>
<dbReference type="OrthoDB" id="384526at2"/>
<dbReference type="InParanoid" id="A0A061ADL1"/>
<dbReference type="PATRIC" id="fig|35623.3.peg.1447"/>
<gene>
    <name evidence="1" type="ORF">Aocu_14460</name>
</gene>
<dbReference type="HOGENOM" id="CLU_1444760_0_0_14"/>